<sequence>MFFLLILTHGKVSFSKRCFLADSIPLCLPFMHILLIQESRTFTKRFEEYFLKAPELAGYLRTHLFTFPALNRFNREVELEMALFQSFLSEIEELELEDEVLGTLSPLMPDHMFREECYYLMKLAQVSDVKMPECDPTQPRVE</sequence>
<name>A0A1U9K891_9BACL</name>
<protein>
    <recommendedName>
        <fullName evidence="3">DUF2935 domain-containing protein</fullName>
    </recommendedName>
</protein>
<dbReference type="Proteomes" id="UP000188603">
    <property type="component" value="Chromosome"/>
</dbReference>
<dbReference type="SUPFAM" id="SSF158430">
    <property type="entry name" value="Bacillus cereus metalloprotein-like"/>
    <property type="match status" value="1"/>
</dbReference>
<gene>
    <name evidence="1" type="ORF">B0W44_11165</name>
</gene>
<dbReference type="Gene3D" id="1.20.1260.120">
    <property type="entry name" value="Protein of unknown function DUF2935"/>
    <property type="match status" value="1"/>
</dbReference>
<reference evidence="1 2" key="1">
    <citation type="journal article" date="2015" name="Int. J. Syst. Evol. Microbiol.">
        <title>Novibacillus thermophilus gen. nov., sp. nov., a Gram-staining-negative and moderately thermophilic member of the family Thermoactinomycetaceae.</title>
        <authorList>
            <person name="Yang G."/>
            <person name="Chen J."/>
            <person name="Zhou S."/>
        </authorList>
    </citation>
    <scope>NUCLEOTIDE SEQUENCE [LARGE SCALE GENOMIC DNA]</scope>
    <source>
        <strain evidence="1 2">SG-1</strain>
    </source>
</reference>
<evidence type="ECO:0000313" key="2">
    <source>
        <dbReference type="Proteomes" id="UP000188603"/>
    </source>
</evidence>
<dbReference type="KEGG" id="ntr:B0W44_11165"/>
<dbReference type="STRING" id="1471761.B0W44_11165"/>
<dbReference type="AlphaFoldDB" id="A0A1U9K891"/>
<keyword evidence="2" id="KW-1185">Reference proteome</keyword>
<evidence type="ECO:0008006" key="3">
    <source>
        <dbReference type="Google" id="ProtNLM"/>
    </source>
</evidence>
<organism evidence="1 2">
    <name type="scientific">Novibacillus thermophilus</name>
    <dbReference type="NCBI Taxonomy" id="1471761"/>
    <lineage>
        <taxon>Bacteria</taxon>
        <taxon>Bacillati</taxon>
        <taxon>Bacillota</taxon>
        <taxon>Bacilli</taxon>
        <taxon>Bacillales</taxon>
        <taxon>Thermoactinomycetaceae</taxon>
        <taxon>Novibacillus</taxon>
    </lineage>
</organism>
<dbReference type="InterPro" id="IPR021328">
    <property type="entry name" value="CotB-like"/>
</dbReference>
<dbReference type="Pfam" id="PF11155">
    <property type="entry name" value="DUF2935"/>
    <property type="match status" value="1"/>
</dbReference>
<evidence type="ECO:0000313" key="1">
    <source>
        <dbReference type="EMBL" id="AQS56240.1"/>
    </source>
</evidence>
<dbReference type="EMBL" id="CP019699">
    <property type="protein sequence ID" value="AQS56240.1"/>
    <property type="molecule type" value="Genomic_DNA"/>
</dbReference>
<proteinExistence type="predicted"/>
<accession>A0A1U9K891</accession>